<dbReference type="InParanoid" id="B5YN38"/>
<keyword evidence="1" id="KW-0378">Hydrolase</keyword>
<dbReference type="InterPro" id="IPR041805">
    <property type="entry name" value="ASMase/PPN1_MPP"/>
</dbReference>
<dbReference type="RefSeq" id="XP_002296197.1">
    <property type="nucleotide sequence ID" value="XM_002296161.1"/>
</dbReference>
<evidence type="ECO:0000313" key="5">
    <source>
        <dbReference type="EMBL" id="ACI64914.1"/>
    </source>
</evidence>
<protein>
    <recommendedName>
        <fullName evidence="7">Calcineurin-like phosphoesterase domain-containing protein</fullName>
    </recommendedName>
</protein>
<evidence type="ECO:0000256" key="4">
    <source>
        <dbReference type="SAM" id="Phobius"/>
    </source>
</evidence>
<evidence type="ECO:0000256" key="1">
    <source>
        <dbReference type="ARBA" id="ARBA00022801"/>
    </source>
</evidence>
<dbReference type="KEGG" id="tps:THAPS_23484"/>
<dbReference type="Proteomes" id="UP000001449">
    <property type="component" value="Chromosome 7"/>
</dbReference>
<keyword evidence="4" id="KW-0472">Membrane</keyword>
<dbReference type="SUPFAM" id="SSF56300">
    <property type="entry name" value="Metallo-dependent phosphatases"/>
    <property type="match status" value="1"/>
</dbReference>
<keyword evidence="4" id="KW-1133">Transmembrane helix</keyword>
<reference evidence="5 6" key="1">
    <citation type="journal article" date="2004" name="Science">
        <title>The genome of the diatom Thalassiosira pseudonana: ecology, evolution, and metabolism.</title>
        <authorList>
            <person name="Armbrust E.V."/>
            <person name="Berges J.A."/>
            <person name="Bowler C."/>
            <person name="Green B.R."/>
            <person name="Martinez D."/>
            <person name="Putnam N.H."/>
            <person name="Zhou S."/>
            <person name="Allen A.E."/>
            <person name="Apt K.E."/>
            <person name="Bechner M."/>
            <person name="Brzezinski M.A."/>
            <person name="Chaal B.K."/>
            <person name="Chiovitti A."/>
            <person name="Davis A.K."/>
            <person name="Demarest M.S."/>
            <person name="Detter J.C."/>
            <person name="Glavina T."/>
            <person name="Goodstein D."/>
            <person name="Hadi M.Z."/>
            <person name="Hellsten U."/>
            <person name="Hildebrand M."/>
            <person name="Jenkins B.D."/>
            <person name="Jurka J."/>
            <person name="Kapitonov V.V."/>
            <person name="Kroger N."/>
            <person name="Lau W.W."/>
            <person name="Lane T.W."/>
            <person name="Larimer F.W."/>
            <person name="Lippmeier J.C."/>
            <person name="Lucas S."/>
            <person name="Medina M."/>
            <person name="Montsant A."/>
            <person name="Obornik M."/>
            <person name="Parker M.S."/>
            <person name="Palenik B."/>
            <person name="Pazour G.J."/>
            <person name="Richardson P.M."/>
            <person name="Rynearson T.A."/>
            <person name="Saito M.A."/>
            <person name="Schwartz D.C."/>
            <person name="Thamatrakoln K."/>
            <person name="Valentin K."/>
            <person name="Vardi A."/>
            <person name="Wilkerson F.P."/>
            <person name="Rokhsar D.S."/>
        </authorList>
    </citation>
    <scope>NUCLEOTIDE SEQUENCE [LARGE SCALE GENOMIC DNA]</scope>
    <source>
        <strain evidence="5 6">CCMP1335</strain>
    </source>
</reference>
<feature type="compositionally biased region" description="Basic and acidic residues" evidence="3">
    <location>
        <begin position="533"/>
        <end position="549"/>
    </location>
</feature>
<dbReference type="HOGENOM" id="CLU_034162_0_0_1"/>
<accession>B5YN38</accession>
<gene>
    <name evidence="5" type="ORF">THAPS_23484</name>
</gene>
<evidence type="ECO:0000256" key="2">
    <source>
        <dbReference type="ARBA" id="ARBA00023180"/>
    </source>
</evidence>
<dbReference type="PANTHER" id="PTHR10340">
    <property type="entry name" value="SPHINGOMYELIN PHOSPHODIESTERASE"/>
    <property type="match status" value="1"/>
</dbReference>
<name>B5YN38_THAPS</name>
<organism evidence="5 6">
    <name type="scientific">Thalassiosira pseudonana</name>
    <name type="common">Marine diatom</name>
    <name type="synonym">Cyclotella nana</name>
    <dbReference type="NCBI Taxonomy" id="35128"/>
    <lineage>
        <taxon>Eukaryota</taxon>
        <taxon>Sar</taxon>
        <taxon>Stramenopiles</taxon>
        <taxon>Ochrophyta</taxon>
        <taxon>Bacillariophyta</taxon>
        <taxon>Coscinodiscophyceae</taxon>
        <taxon>Thalassiosirophycidae</taxon>
        <taxon>Thalassiosirales</taxon>
        <taxon>Thalassiosiraceae</taxon>
        <taxon>Thalassiosira</taxon>
    </lineage>
</organism>
<dbReference type="OMA" id="FIRMRIS"/>
<keyword evidence="6" id="KW-1185">Reference proteome</keyword>
<feature type="region of interest" description="Disordered" evidence="3">
    <location>
        <begin position="526"/>
        <end position="549"/>
    </location>
</feature>
<feature type="transmembrane region" description="Helical" evidence="4">
    <location>
        <begin position="496"/>
        <end position="515"/>
    </location>
</feature>
<dbReference type="GO" id="GO:0016787">
    <property type="term" value="F:hydrolase activity"/>
    <property type="evidence" value="ECO:0007669"/>
    <property type="project" value="UniProtKB-KW"/>
</dbReference>
<dbReference type="InterPro" id="IPR029052">
    <property type="entry name" value="Metallo-depent_PP-like"/>
</dbReference>
<dbReference type="AlphaFoldDB" id="B5YN38"/>
<dbReference type="eggNOG" id="KOG3770">
    <property type="taxonomic scope" value="Eukaryota"/>
</dbReference>
<evidence type="ECO:0000313" key="6">
    <source>
        <dbReference type="Proteomes" id="UP000001449"/>
    </source>
</evidence>
<dbReference type="CDD" id="cd00842">
    <property type="entry name" value="MPP_ASMase"/>
    <property type="match status" value="1"/>
</dbReference>
<dbReference type="EMBL" id="CP001160">
    <property type="protein sequence ID" value="ACI64914.1"/>
    <property type="molecule type" value="Genomic_DNA"/>
</dbReference>
<proteinExistence type="predicted"/>
<keyword evidence="2" id="KW-0325">Glycoprotein</keyword>
<dbReference type="PaxDb" id="35128-Thaps23484"/>
<dbReference type="GeneID" id="7444141"/>
<evidence type="ECO:0000256" key="3">
    <source>
        <dbReference type="SAM" id="MobiDB-lite"/>
    </source>
</evidence>
<reference evidence="5 6" key="2">
    <citation type="journal article" date="2008" name="Nature">
        <title>The Phaeodactylum genome reveals the evolutionary history of diatom genomes.</title>
        <authorList>
            <person name="Bowler C."/>
            <person name="Allen A.E."/>
            <person name="Badger J.H."/>
            <person name="Grimwood J."/>
            <person name="Jabbari K."/>
            <person name="Kuo A."/>
            <person name="Maheswari U."/>
            <person name="Martens C."/>
            <person name="Maumus F."/>
            <person name="Otillar R.P."/>
            <person name="Rayko E."/>
            <person name="Salamov A."/>
            <person name="Vandepoele K."/>
            <person name="Beszteri B."/>
            <person name="Gruber A."/>
            <person name="Heijde M."/>
            <person name="Katinka M."/>
            <person name="Mock T."/>
            <person name="Valentin K."/>
            <person name="Verret F."/>
            <person name="Berges J.A."/>
            <person name="Brownlee C."/>
            <person name="Cadoret J.P."/>
            <person name="Chiovitti A."/>
            <person name="Choi C.J."/>
            <person name="Coesel S."/>
            <person name="De Martino A."/>
            <person name="Detter J.C."/>
            <person name="Durkin C."/>
            <person name="Falciatore A."/>
            <person name="Fournet J."/>
            <person name="Haruta M."/>
            <person name="Huysman M.J."/>
            <person name="Jenkins B.D."/>
            <person name="Jiroutova K."/>
            <person name="Jorgensen R.E."/>
            <person name="Joubert Y."/>
            <person name="Kaplan A."/>
            <person name="Kroger N."/>
            <person name="Kroth P.G."/>
            <person name="La Roche J."/>
            <person name="Lindquist E."/>
            <person name="Lommer M."/>
            <person name="Martin-Jezequel V."/>
            <person name="Lopez P.J."/>
            <person name="Lucas S."/>
            <person name="Mangogna M."/>
            <person name="McGinnis K."/>
            <person name="Medlin L.K."/>
            <person name="Montsant A."/>
            <person name="Oudot-Le Secq M.P."/>
            <person name="Napoli C."/>
            <person name="Obornik M."/>
            <person name="Parker M.S."/>
            <person name="Petit J.L."/>
            <person name="Porcel B.M."/>
            <person name="Poulsen N."/>
            <person name="Robison M."/>
            <person name="Rychlewski L."/>
            <person name="Rynearson T.A."/>
            <person name="Schmutz J."/>
            <person name="Shapiro H."/>
            <person name="Siaut M."/>
            <person name="Stanley M."/>
            <person name="Sussman M.R."/>
            <person name="Taylor A.R."/>
            <person name="Vardi A."/>
            <person name="von Dassow P."/>
            <person name="Vyverman W."/>
            <person name="Willis A."/>
            <person name="Wyrwicz L.S."/>
            <person name="Rokhsar D.S."/>
            <person name="Weissenbach J."/>
            <person name="Armbrust E.V."/>
            <person name="Green B.R."/>
            <person name="Van de Peer Y."/>
            <person name="Grigoriev I.V."/>
        </authorList>
    </citation>
    <scope>NUCLEOTIDE SEQUENCE [LARGE SCALE GENOMIC DNA]</scope>
    <source>
        <strain evidence="5 6">CCMP1335</strain>
    </source>
</reference>
<sequence length="549" mass="60979">MADDRFFLWFSDIHFDPYYASGQAYNAPFNDVSCKNVTSTSSIGIHGCDSPEELVRSTFEQAVRVCANAPSPPSFIIITGDTVRHSVDMLFANVTNEGSESRSEGEVSIASNSPYHIKAMEAAGKIVQDMTTILHESFPNTPVVLSVGNNDVVPDYYLELKEENTPLGNLSLAVDDAGMLGVIFQALSNTTTSEGKSKKAILTEDDEWTFLRGGYYSRSFHDGSLVVLSLNTVLYASFFEPTPMNADDPGKQFEWMRKMMSYSREMRGQVIIIGHIPPSLGSYRHNQFWKTTYVKTYFNIVAEFDDVIVAQLFGHLHSDEFRVGLPSSAHFNTDEETSLIPSMNAPLLLGPSITPLHGNNPSFRLMKYSQDDKHRILDYESYRCLLDEESWSKLYTFSEAYSSSSKILSNEGLSSNTLRAIVESMEDDADGGESHVLKSFRSFLMSGADGTSDHSGANVDCNAECRDEWMCTFQSATQQGYEGCLRRRSQRKGSSIVGIVGTCVFVVVLLSAVFIRMRISRKRRHYSTAPSAHGKEVEAVEAHGGDEVL</sequence>
<keyword evidence="4" id="KW-0812">Transmembrane</keyword>
<dbReference type="PANTHER" id="PTHR10340:SF57">
    <property type="entry name" value="METALLOPHOS DOMAIN-CONTAINING PROTEIN"/>
    <property type="match status" value="1"/>
</dbReference>
<evidence type="ECO:0008006" key="7">
    <source>
        <dbReference type="Google" id="ProtNLM"/>
    </source>
</evidence>